<evidence type="ECO:0000313" key="10">
    <source>
        <dbReference type="Proteomes" id="UP000625711"/>
    </source>
</evidence>
<dbReference type="PANTHER" id="PTHR21143">
    <property type="entry name" value="INVERTEBRATE GUSTATORY RECEPTOR"/>
    <property type="match status" value="1"/>
</dbReference>
<dbReference type="Pfam" id="PF08395">
    <property type="entry name" value="7tm_7"/>
    <property type="match status" value="1"/>
</dbReference>
<comment type="caution">
    <text evidence="8">Lacks conserved residue(s) required for the propagation of feature annotation.</text>
</comment>
<dbReference type="GO" id="GO:0043025">
    <property type="term" value="C:neuronal cell body"/>
    <property type="evidence" value="ECO:0007669"/>
    <property type="project" value="TreeGrafter"/>
</dbReference>
<name>A0A834M182_RHYFE</name>
<keyword evidence="10" id="KW-1185">Reference proteome</keyword>
<keyword evidence="5 8" id="KW-0472">Membrane</keyword>
<evidence type="ECO:0000313" key="9">
    <source>
        <dbReference type="EMBL" id="KAF7268151.1"/>
    </source>
</evidence>
<protein>
    <recommendedName>
        <fullName evidence="8">Gustatory receptor</fullName>
    </recommendedName>
</protein>
<dbReference type="GO" id="GO:0007635">
    <property type="term" value="P:chemosensory behavior"/>
    <property type="evidence" value="ECO:0007669"/>
    <property type="project" value="TreeGrafter"/>
</dbReference>
<dbReference type="GO" id="GO:0005886">
    <property type="term" value="C:plasma membrane"/>
    <property type="evidence" value="ECO:0007669"/>
    <property type="project" value="UniProtKB-SubCell"/>
</dbReference>
<feature type="transmembrane region" description="Helical" evidence="8">
    <location>
        <begin position="238"/>
        <end position="259"/>
    </location>
</feature>
<proteinExistence type="inferred from homology"/>
<gene>
    <name evidence="9" type="ORF">GWI33_018616</name>
</gene>
<accession>A0A834M182</accession>
<sequence>MSVGHFFSKSFDALNPLMVLCTLFCVCPSVYPKNGPSTIIVRLYKIYGFFYCVISVVLAIVLLFLKDKLNQSIPYSVHVSDYFVHCALVATCVTMITSLVLGRTKGLKLKKIFRLMQNIDDKLGFDISVYKAKFYLGMLFYIALMVVYVVYDAFTWITFVGWDWYLLYLPKSIYICQLCLALLLPMIVLKFTYLRVKKFNRTLRCLADVDLKTLHLQAKDMSHMHTTIYDIIIQFNKVFGAVCFVGTLMVVGLIVHYVLMLLVFFEFQSELEGLKKKYVLAQCITGIILPFTLIIAIANTGDKVSYEAHKTTHICLKLLNNLPCRSNQDSVEAVREELKNLALQSSFRQPTISAKRFFPINHTMLGSVISSIVSYLIVTIQFLSRNENK</sequence>
<feature type="transmembrane region" description="Helical" evidence="8">
    <location>
        <begin position="43"/>
        <end position="62"/>
    </location>
</feature>
<evidence type="ECO:0000256" key="4">
    <source>
        <dbReference type="ARBA" id="ARBA00022989"/>
    </source>
</evidence>
<organism evidence="9 10">
    <name type="scientific">Rhynchophorus ferrugineus</name>
    <name type="common">Red palm weevil</name>
    <name type="synonym">Curculio ferrugineus</name>
    <dbReference type="NCBI Taxonomy" id="354439"/>
    <lineage>
        <taxon>Eukaryota</taxon>
        <taxon>Metazoa</taxon>
        <taxon>Ecdysozoa</taxon>
        <taxon>Arthropoda</taxon>
        <taxon>Hexapoda</taxon>
        <taxon>Insecta</taxon>
        <taxon>Pterygota</taxon>
        <taxon>Neoptera</taxon>
        <taxon>Endopterygota</taxon>
        <taxon>Coleoptera</taxon>
        <taxon>Polyphaga</taxon>
        <taxon>Cucujiformia</taxon>
        <taxon>Curculionidae</taxon>
        <taxon>Dryophthorinae</taxon>
        <taxon>Rhynchophorus</taxon>
    </lineage>
</organism>
<evidence type="ECO:0000256" key="7">
    <source>
        <dbReference type="ARBA" id="ARBA00023224"/>
    </source>
</evidence>
<reference evidence="9" key="1">
    <citation type="submission" date="2020-08" db="EMBL/GenBank/DDBJ databases">
        <title>Genome sequencing and assembly of the red palm weevil Rhynchophorus ferrugineus.</title>
        <authorList>
            <person name="Dias G.B."/>
            <person name="Bergman C.M."/>
            <person name="Manee M."/>
        </authorList>
    </citation>
    <scope>NUCLEOTIDE SEQUENCE</scope>
    <source>
        <strain evidence="9">AA-2017</strain>
        <tissue evidence="9">Whole larva</tissue>
    </source>
</reference>
<feature type="transmembrane region" description="Helical" evidence="8">
    <location>
        <begin position="82"/>
        <end position="101"/>
    </location>
</feature>
<dbReference type="GO" id="GO:0030424">
    <property type="term" value="C:axon"/>
    <property type="evidence" value="ECO:0007669"/>
    <property type="project" value="TreeGrafter"/>
</dbReference>
<keyword evidence="2 8" id="KW-1003">Cell membrane</keyword>
<feature type="transmembrane region" description="Helical" evidence="8">
    <location>
        <begin position="138"/>
        <end position="160"/>
    </location>
</feature>
<comment type="subcellular location">
    <subcellularLocation>
        <location evidence="1 8">Cell membrane</location>
        <topology evidence="1 8">Multi-pass membrane protein</topology>
    </subcellularLocation>
</comment>
<evidence type="ECO:0000256" key="3">
    <source>
        <dbReference type="ARBA" id="ARBA00022692"/>
    </source>
</evidence>
<comment type="caution">
    <text evidence="9">The sequence shown here is derived from an EMBL/GenBank/DDBJ whole genome shotgun (WGS) entry which is preliminary data.</text>
</comment>
<evidence type="ECO:0000256" key="8">
    <source>
        <dbReference type="RuleBase" id="RU363108"/>
    </source>
</evidence>
<keyword evidence="6 8" id="KW-0675">Receptor</keyword>
<dbReference type="GO" id="GO:0008049">
    <property type="term" value="P:male courtship behavior"/>
    <property type="evidence" value="ECO:0007669"/>
    <property type="project" value="TreeGrafter"/>
</dbReference>
<feature type="transmembrane region" description="Helical" evidence="8">
    <location>
        <begin position="279"/>
        <end position="298"/>
    </location>
</feature>
<evidence type="ECO:0000256" key="5">
    <source>
        <dbReference type="ARBA" id="ARBA00023136"/>
    </source>
</evidence>
<dbReference type="GO" id="GO:0030425">
    <property type="term" value="C:dendrite"/>
    <property type="evidence" value="ECO:0007669"/>
    <property type="project" value="TreeGrafter"/>
</dbReference>
<dbReference type="InterPro" id="IPR013604">
    <property type="entry name" value="7TM_chemorcpt"/>
</dbReference>
<feature type="transmembrane region" description="Helical" evidence="8">
    <location>
        <begin position="172"/>
        <end position="194"/>
    </location>
</feature>
<comment type="similarity">
    <text evidence="8">Belongs to the insect chemoreceptor superfamily. Gustatory receptor (GR) family.</text>
</comment>
<comment type="function">
    <text evidence="8">Gustatory receptor which mediates acceptance or avoidance behavior, depending on its substrates.</text>
</comment>
<keyword evidence="7 8" id="KW-0807">Transducer</keyword>
<evidence type="ECO:0000256" key="2">
    <source>
        <dbReference type="ARBA" id="ARBA00022475"/>
    </source>
</evidence>
<dbReference type="AlphaFoldDB" id="A0A834M182"/>
<dbReference type="GO" id="GO:0050909">
    <property type="term" value="P:sensory perception of taste"/>
    <property type="evidence" value="ECO:0007669"/>
    <property type="project" value="InterPro"/>
</dbReference>
<dbReference type="GO" id="GO:0007165">
    <property type="term" value="P:signal transduction"/>
    <property type="evidence" value="ECO:0007669"/>
    <property type="project" value="UniProtKB-KW"/>
</dbReference>
<dbReference type="EMBL" id="JAACXV010014339">
    <property type="protein sequence ID" value="KAF7268151.1"/>
    <property type="molecule type" value="Genomic_DNA"/>
</dbReference>
<feature type="transmembrane region" description="Helical" evidence="8">
    <location>
        <begin position="364"/>
        <end position="383"/>
    </location>
</feature>
<keyword evidence="4 8" id="KW-1133">Transmembrane helix</keyword>
<dbReference type="PANTHER" id="PTHR21143:SF104">
    <property type="entry name" value="GUSTATORY RECEPTOR 8A-RELATED"/>
    <property type="match status" value="1"/>
</dbReference>
<dbReference type="OrthoDB" id="6769782at2759"/>
<feature type="transmembrane region" description="Helical" evidence="8">
    <location>
        <begin position="13"/>
        <end position="31"/>
    </location>
</feature>
<evidence type="ECO:0000256" key="1">
    <source>
        <dbReference type="ARBA" id="ARBA00004651"/>
    </source>
</evidence>
<keyword evidence="3 8" id="KW-0812">Transmembrane</keyword>
<dbReference type="Proteomes" id="UP000625711">
    <property type="component" value="Unassembled WGS sequence"/>
</dbReference>
<evidence type="ECO:0000256" key="6">
    <source>
        <dbReference type="ARBA" id="ARBA00023170"/>
    </source>
</evidence>